<dbReference type="EMBL" id="POUC01000997">
    <property type="protein sequence ID" value="PNG16032.1"/>
    <property type="molecule type" value="Genomic_DNA"/>
</dbReference>
<feature type="compositionally biased region" description="Gly residues" evidence="1">
    <location>
        <begin position="8"/>
        <end position="19"/>
    </location>
</feature>
<evidence type="ECO:0000313" key="2">
    <source>
        <dbReference type="EMBL" id="PNG16032.1"/>
    </source>
</evidence>
<evidence type="ECO:0000313" key="3">
    <source>
        <dbReference type="Proteomes" id="UP000235943"/>
    </source>
</evidence>
<reference evidence="2 3" key="1">
    <citation type="submission" date="2018-01" db="EMBL/GenBank/DDBJ databases">
        <title>Draft genome sequence of Streptomyces sp. 13K301.</title>
        <authorList>
            <person name="Sahin N."/>
            <person name="Saygin H."/>
            <person name="Ay H."/>
        </authorList>
    </citation>
    <scope>NUCLEOTIDE SEQUENCE [LARGE SCALE GENOMIC DNA]</scope>
    <source>
        <strain evidence="2 3">13K301</strain>
    </source>
</reference>
<gene>
    <name evidence="2" type="ORF">C1J00_44270</name>
</gene>
<name>A0A2N8TAG8_9ACTN</name>
<sequence>MATRTAGDGTGARPGGGRGRLTLRIRPVLRGCSRGCLVLRGCSVLQGCSVLRGRPVPPGCPTPPPGCPVGRP</sequence>
<proteinExistence type="predicted"/>
<organism evidence="2 3">
    <name type="scientific">Streptomyces cahuitamycinicus</name>
    <dbReference type="NCBI Taxonomy" id="2070367"/>
    <lineage>
        <taxon>Bacteria</taxon>
        <taxon>Bacillati</taxon>
        <taxon>Actinomycetota</taxon>
        <taxon>Actinomycetes</taxon>
        <taxon>Kitasatosporales</taxon>
        <taxon>Streptomycetaceae</taxon>
        <taxon>Streptomyces</taxon>
    </lineage>
</organism>
<keyword evidence="3" id="KW-1185">Reference proteome</keyword>
<dbReference type="AlphaFoldDB" id="A0A2N8TAG8"/>
<evidence type="ECO:0000256" key="1">
    <source>
        <dbReference type="SAM" id="MobiDB-lite"/>
    </source>
</evidence>
<comment type="caution">
    <text evidence="2">The sequence shown here is derived from an EMBL/GenBank/DDBJ whole genome shotgun (WGS) entry which is preliminary data.</text>
</comment>
<feature type="non-terminal residue" evidence="2">
    <location>
        <position position="72"/>
    </location>
</feature>
<accession>A0A2N8TAG8</accession>
<dbReference type="Proteomes" id="UP000235943">
    <property type="component" value="Unassembled WGS sequence"/>
</dbReference>
<protein>
    <submittedName>
        <fullName evidence="2">Uncharacterized protein</fullName>
    </submittedName>
</protein>
<feature type="region of interest" description="Disordered" evidence="1">
    <location>
        <begin position="1"/>
        <end position="20"/>
    </location>
</feature>